<gene>
    <name evidence="1" type="ORF">A9A59_2547</name>
</gene>
<organism evidence="1 2">
    <name type="scientific">Tepidiforma thermophila (strain KCTC 52669 / CGMCC 1.13589 / G233)</name>
    <dbReference type="NCBI Taxonomy" id="2761530"/>
    <lineage>
        <taxon>Bacteria</taxon>
        <taxon>Bacillati</taxon>
        <taxon>Chloroflexota</taxon>
        <taxon>Tepidiformia</taxon>
        <taxon>Tepidiformales</taxon>
        <taxon>Tepidiformaceae</taxon>
        <taxon>Tepidiforma</taxon>
    </lineage>
</organism>
<proteinExistence type="predicted"/>
<protein>
    <recommendedName>
        <fullName evidence="3">DUF2795 domain-containing protein</fullName>
    </recommendedName>
</protein>
<dbReference type="Proteomes" id="UP000223071">
    <property type="component" value="Unassembled WGS sequence"/>
</dbReference>
<dbReference type="RefSeq" id="WP_098504603.1">
    <property type="nucleotide sequence ID" value="NZ_PDJQ01000001.1"/>
</dbReference>
<comment type="caution">
    <text evidence="1">The sequence shown here is derived from an EMBL/GenBank/DDBJ whole genome shotgun (WGS) entry which is preliminary data.</text>
</comment>
<dbReference type="AlphaFoldDB" id="A0A2A9HK84"/>
<sequence>MPAASWEEIERLARPFFEQGIQPDRSDLLEVAFTGDFSDDAIDAIDSLDGKPIPSLEALREKLAANGVLAG</sequence>
<dbReference type="EMBL" id="PDJQ01000001">
    <property type="protein sequence ID" value="PFG75279.1"/>
    <property type="molecule type" value="Genomic_DNA"/>
</dbReference>
<accession>A0A2A9HK84</accession>
<evidence type="ECO:0000313" key="2">
    <source>
        <dbReference type="Proteomes" id="UP000223071"/>
    </source>
</evidence>
<name>A0A2A9HK84_TEPT2</name>
<evidence type="ECO:0008006" key="3">
    <source>
        <dbReference type="Google" id="ProtNLM"/>
    </source>
</evidence>
<reference evidence="1 2" key="1">
    <citation type="submission" date="2017-09" db="EMBL/GenBank/DDBJ databases">
        <title>Sequencing the genomes of two abundant thermophiles in Great Basin hot springs: Thermocrinis jamiesonii and novel Chloroflexi Thermoflexus hugenholtzii.</title>
        <authorList>
            <person name="Hedlund B."/>
        </authorList>
    </citation>
    <scope>NUCLEOTIDE SEQUENCE [LARGE SCALE GENOMIC DNA]</scope>
    <source>
        <strain evidence="1 2">G233</strain>
    </source>
</reference>
<evidence type="ECO:0000313" key="1">
    <source>
        <dbReference type="EMBL" id="PFG75279.1"/>
    </source>
</evidence>
<keyword evidence="2" id="KW-1185">Reference proteome</keyword>